<reference evidence="2 3" key="1">
    <citation type="submission" date="2020-08" db="EMBL/GenBank/DDBJ databases">
        <title>Sequencing the genomes of 1000 actinobacteria strains.</title>
        <authorList>
            <person name="Klenk H.-P."/>
        </authorList>
    </citation>
    <scope>NUCLEOTIDE SEQUENCE [LARGE SCALE GENOMIC DNA]</scope>
    <source>
        <strain evidence="2 3">DSM 45258</strain>
    </source>
</reference>
<keyword evidence="1" id="KW-1133">Transmembrane helix</keyword>
<dbReference type="RefSeq" id="WP_064440427.1">
    <property type="nucleotide sequence ID" value="NZ_BDDI01000008.1"/>
</dbReference>
<gene>
    <name evidence="2" type="ORF">FHU29_002957</name>
</gene>
<comment type="caution">
    <text evidence="2">The sequence shown here is derived from an EMBL/GenBank/DDBJ whole genome shotgun (WGS) entry which is preliminary data.</text>
</comment>
<feature type="transmembrane region" description="Helical" evidence="1">
    <location>
        <begin position="104"/>
        <end position="125"/>
    </location>
</feature>
<keyword evidence="1" id="KW-0812">Transmembrane</keyword>
<proteinExistence type="predicted"/>
<dbReference type="OrthoDB" id="4773013at2"/>
<feature type="transmembrane region" description="Helical" evidence="1">
    <location>
        <begin position="140"/>
        <end position="163"/>
    </location>
</feature>
<protein>
    <recommendedName>
        <fullName evidence="4">Transmembrane protein</fullName>
    </recommendedName>
</protein>
<dbReference type="AlphaFoldDB" id="A0A839RQI8"/>
<evidence type="ECO:0000313" key="2">
    <source>
        <dbReference type="EMBL" id="MBB3038488.1"/>
    </source>
</evidence>
<feature type="transmembrane region" description="Helical" evidence="1">
    <location>
        <begin position="35"/>
        <end position="55"/>
    </location>
</feature>
<name>A0A839RQI8_9ACTN</name>
<dbReference type="Proteomes" id="UP000567922">
    <property type="component" value="Unassembled WGS sequence"/>
</dbReference>
<keyword evidence="3" id="KW-1185">Reference proteome</keyword>
<accession>A0A839RQI8</accession>
<evidence type="ECO:0008006" key="4">
    <source>
        <dbReference type="Google" id="ProtNLM"/>
    </source>
</evidence>
<evidence type="ECO:0000313" key="3">
    <source>
        <dbReference type="Proteomes" id="UP000567922"/>
    </source>
</evidence>
<feature type="transmembrane region" description="Helical" evidence="1">
    <location>
        <begin position="81"/>
        <end position="99"/>
    </location>
</feature>
<sequence>MSSNEPRIPDPTDAFRREFAAAERRVAGEIDPGKGAVFAAALVLALLLSFTLPHAGTANGWDVLVSSEAANDESIKITSQLFGWFAAVFGVGFAVLALVTRRWVFSLIAAGGCFVGSFLGVLAIWSRQTLAPLEAGGGPGAGLVVGLIAMILLFLTWLTIALSHSPIPDSRSR</sequence>
<evidence type="ECO:0000256" key="1">
    <source>
        <dbReference type="SAM" id="Phobius"/>
    </source>
</evidence>
<organism evidence="2 3">
    <name type="scientific">Hoyosella altamirensis</name>
    <dbReference type="NCBI Taxonomy" id="616997"/>
    <lineage>
        <taxon>Bacteria</taxon>
        <taxon>Bacillati</taxon>
        <taxon>Actinomycetota</taxon>
        <taxon>Actinomycetes</taxon>
        <taxon>Mycobacteriales</taxon>
        <taxon>Hoyosellaceae</taxon>
        <taxon>Hoyosella</taxon>
    </lineage>
</organism>
<dbReference type="EMBL" id="JACHWS010000003">
    <property type="protein sequence ID" value="MBB3038488.1"/>
    <property type="molecule type" value="Genomic_DNA"/>
</dbReference>
<keyword evidence="1" id="KW-0472">Membrane</keyword>